<dbReference type="InterPro" id="IPR008430">
    <property type="entry name" value="CNF_Rho-act"/>
</dbReference>
<feature type="compositionally biased region" description="Polar residues" evidence="1">
    <location>
        <begin position="1"/>
        <end position="20"/>
    </location>
</feature>
<dbReference type="EMBL" id="JBBEST010000001">
    <property type="protein sequence ID" value="MFM1345592.1"/>
    <property type="molecule type" value="Genomic_DNA"/>
</dbReference>
<comment type="caution">
    <text evidence="3">The sequence shown here is derived from an EMBL/GenBank/DDBJ whole genome shotgun (WGS) entry which is preliminary data.</text>
</comment>
<dbReference type="CDD" id="cd16834">
    <property type="entry name" value="CNF1-like"/>
    <property type="match status" value="1"/>
</dbReference>
<evidence type="ECO:0000313" key="3">
    <source>
        <dbReference type="EMBL" id="MFM1345592.1"/>
    </source>
</evidence>
<evidence type="ECO:0000259" key="2">
    <source>
        <dbReference type="Pfam" id="PF05785"/>
    </source>
</evidence>
<evidence type="ECO:0000256" key="1">
    <source>
        <dbReference type="SAM" id="MobiDB-lite"/>
    </source>
</evidence>
<dbReference type="Gene3D" id="3.60.100.10">
    <property type="entry name" value="Cytotoxic necrotizing factor, Rho-activating domain"/>
    <property type="match status" value="1"/>
</dbReference>
<reference evidence="3 4" key="1">
    <citation type="journal article" date="2024" name="Infect. Genet. Evol.">
        <title>Characteristics and comparative genome analysis of Yersinia enterocolitica and related species associated with human infections in Switzerland 2019-2023.</title>
        <authorList>
            <person name="Stevens M.J.A."/>
            <person name="Horlbog J.A."/>
            <person name="Diethelm A."/>
            <person name="Stephan R."/>
            <person name="Nuesch-Inderbinen M."/>
        </authorList>
    </citation>
    <scope>NUCLEOTIDE SEQUENCE [LARGE SCALE GENOMIC DNA]</scope>
    <source>
        <strain evidence="3 4">N20-0302</strain>
    </source>
</reference>
<accession>A0ABW9EUD2</accession>
<dbReference type="Pfam" id="PF05785">
    <property type="entry name" value="CNF1"/>
    <property type="match status" value="1"/>
</dbReference>
<protein>
    <submittedName>
        <fullName evidence="3">Cytotoxic necrotizing factor Rho-activating domain-containing protein</fullName>
    </submittedName>
</protein>
<dbReference type="SUPFAM" id="SSF64438">
    <property type="entry name" value="CNF1/YfiH-like putative cysteine hydrolases"/>
    <property type="match status" value="1"/>
</dbReference>
<gene>
    <name evidence="3" type="ORF">WFP14_03390</name>
</gene>
<sequence>MSYINRNNTHKSPSSYNSHHATGDRDNAKDVVSQRINRIHHSPIELSRKSHNIKKQSSSLGNSILKNIKNICNRSNKPNSNLRELVQQSKVVVDSHLAATASFRNDAKFNHIVSEATPEQRLVLANDKNTIMNGNIEPLVGKGIIATGQSTENLPISINQVRFDSQAREVIQNSGKTSSGITYFTGSDIESSELIPGLPLGNYFNQQRFDNILKVLTISNGDRGTVGCQFDLTQIEEGAPLLMNTSQLSGCTVVYAIKDNTFFSYHTGKNGNDTSGWKTSSDGVSSIIDAHSALTTSQHSHSDSMPDNQTLVDFLANNFDFYALTYCGHGEKVESNPNVFDYNQNRTLDDDKVRVGNAMALITRENGHIKVQTLSDDMTVNKSDLTTQSLAHRIGEYTLESIGEVTHL</sequence>
<dbReference type="InterPro" id="IPR011324">
    <property type="entry name" value="Cytotoxic_necrot_fac-like_cat"/>
</dbReference>
<dbReference type="RefSeq" id="WP_072081944.1">
    <property type="nucleotide sequence ID" value="NZ_CABHYX010000031.1"/>
</dbReference>
<dbReference type="InterPro" id="IPR037040">
    <property type="entry name" value="CNF_Rho-act_sf"/>
</dbReference>
<evidence type="ECO:0000313" key="4">
    <source>
        <dbReference type="Proteomes" id="UP001629523"/>
    </source>
</evidence>
<dbReference type="Proteomes" id="UP001629523">
    <property type="component" value="Unassembled WGS sequence"/>
</dbReference>
<keyword evidence="4" id="KW-1185">Reference proteome</keyword>
<feature type="region of interest" description="Disordered" evidence="1">
    <location>
        <begin position="1"/>
        <end position="29"/>
    </location>
</feature>
<feature type="domain" description="Cytotoxic necrotizing factor Rho-activating" evidence="2">
    <location>
        <begin position="127"/>
        <end position="384"/>
    </location>
</feature>
<name>A0ABW9EUD2_9GAMM</name>
<proteinExistence type="predicted"/>
<organism evidence="3 4">
    <name type="scientific">Yersinia proxima</name>
    <dbReference type="NCBI Taxonomy" id="2890316"/>
    <lineage>
        <taxon>Bacteria</taxon>
        <taxon>Pseudomonadati</taxon>
        <taxon>Pseudomonadota</taxon>
        <taxon>Gammaproteobacteria</taxon>
        <taxon>Enterobacterales</taxon>
        <taxon>Yersiniaceae</taxon>
        <taxon>Yersinia</taxon>
    </lineage>
</organism>